<keyword evidence="3" id="KW-0614">Plasmid</keyword>
<dbReference type="InterPro" id="IPR016181">
    <property type="entry name" value="Acyl_CoA_acyltransferase"/>
</dbReference>
<feature type="transmembrane region" description="Helical" evidence="1">
    <location>
        <begin position="226"/>
        <end position="244"/>
    </location>
</feature>
<keyword evidence="1" id="KW-0812">Transmembrane</keyword>
<dbReference type="Pfam" id="PF00583">
    <property type="entry name" value="Acetyltransf_1"/>
    <property type="match status" value="1"/>
</dbReference>
<name>A0A2Z2J2V6_CORST</name>
<dbReference type="SUPFAM" id="SSF55729">
    <property type="entry name" value="Acyl-CoA N-acyltransferases (Nat)"/>
    <property type="match status" value="1"/>
</dbReference>
<dbReference type="CDD" id="cd04301">
    <property type="entry name" value="NAT_SF"/>
    <property type="match status" value="1"/>
</dbReference>
<proteinExistence type="predicted"/>
<gene>
    <name evidence="3" type="ORF">CBE89_13150</name>
</gene>
<keyword evidence="1" id="KW-1133">Transmembrane helix</keyword>
<keyword evidence="1" id="KW-0472">Membrane</keyword>
<evidence type="ECO:0000256" key="1">
    <source>
        <dbReference type="SAM" id="Phobius"/>
    </source>
</evidence>
<dbReference type="EMBL" id="CP021253">
    <property type="protein sequence ID" value="ART22522.1"/>
    <property type="molecule type" value="Genomic_DNA"/>
</dbReference>
<evidence type="ECO:0000313" key="4">
    <source>
        <dbReference type="Proteomes" id="UP000250197"/>
    </source>
</evidence>
<dbReference type="Proteomes" id="UP000250197">
    <property type="component" value="Plasmid pCs-Na-1"/>
</dbReference>
<dbReference type="GO" id="GO:0016747">
    <property type="term" value="F:acyltransferase activity, transferring groups other than amino-acyl groups"/>
    <property type="evidence" value="ECO:0007669"/>
    <property type="project" value="InterPro"/>
</dbReference>
<organism evidence="3 4">
    <name type="scientific">Corynebacterium striatum</name>
    <dbReference type="NCBI Taxonomy" id="43770"/>
    <lineage>
        <taxon>Bacteria</taxon>
        <taxon>Bacillati</taxon>
        <taxon>Actinomycetota</taxon>
        <taxon>Actinomycetes</taxon>
        <taxon>Mycobacteriales</taxon>
        <taxon>Corynebacteriaceae</taxon>
        <taxon>Corynebacterium</taxon>
    </lineage>
</organism>
<reference evidence="3 4" key="1">
    <citation type="submission" date="2017-05" db="EMBL/GenBank/DDBJ databases">
        <title>Complete genome sequence of Corynebacterium striatum KC-Na-1 isolated from Neophocaena asiaeorientalis in Korea.</title>
        <authorList>
            <person name="Kim J.H."/>
            <person name="Lee K."/>
        </authorList>
    </citation>
    <scope>NUCLEOTIDE SEQUENCE [LARGE SCALE GENOMIC DNA]</scope>
    <source>
        <strain evidence="3 4">KC-Na-01</strain>
        <plasmid evidence="4">pcs-na-1</plasmid>
    </source>
</reference>
<dbReference type="AlphaFoldDB" id="A0A2Z2J2V6"/>
<dbReference type="InterPro" id="IPR000182">
    <property type="entry name" value="GNAT_dom"/>
</dbReference>
<dbReference type="PROSITE" id="PS51186">
    <property type="entry name" value="GNAT"/>
    <property type="match status" value="1"/>
</dbReference>
<protein>
    <recommendedName>
        <fullName evidence="2">N-acetyltransferase domain-containing protein</fullName>
    </recommendedName>
</protein>
<dbReference type="Gene3D" id="3.40.630.30">
    <property type="match status" value="1"/>
</dbReference>
<dbReference type="KEGG" id="cstr:CBE89_13150"/>
<sequence length="245" mass="27312">MCHDESLMITNITSAPARRKVQRIFQEHIPDASKLLLDKKKYEDSRSVLLQCAIDEKIVGGLLALHPSTQLDEGLRSVGMTVKDDFPESLATRSIVEVAVLSEYQNMGIGQKLVEQAEKAFVEAGATISLLYVDSRSPESTHRFWKKMGYTPGDPNKKGEYCTGLPPEASTMAKLRSDRAGTAYYRYLESPRKLQVAKTPSTQSQPEATTVEVAETPRSWLRQRPLSISLLTAIIVVVSVLFWIL</sequence>
<feature type="domain" description="N-acetyltransferase" evidence="2">
    <location>
        <begin position="7"/>
        <end position="177"/>
    </location>
</feature>
<evidence type="ECO:0000313" key="3">
    <source>
        <dbReference type="EMBL" id="ART22522.1"/>
    </source>
</evidence>
<geneLocation type="plasmid" evidence="4">
    <name>pcs-na-1</name>
</geneLocation>
<accession>A0A2Z2J2V6</accession>
<evidence type="ECO:0000259" key="2">
    <source>
        <dbReference type="PROSITE" id="PS51186"/>
    </source>
</evidence>